<evidence type="ECO:0000313" key="1">
    <source>
        <dbReference type="EMBL" id="CAB3970410.1"/>
    </source>
</evidence>
<dbReference type="AlphaFoldDB" id="A0A6J5JG52"/>
<dbReference type="EMBL" id="CABWIL020000024">
    <property type="protein sequence ID" value="CAB3970410.1"/>
    <property type="molecule type" value="Genomic_DNA"/>
</dbReference>
<organism evidence="1 2">
    <name type="scientific">Burkholderia aenigmatica</name>
    <dbReference type="NCBI Taxonomy" id="2015348"/>
    <lineage>
        <taxon>Bacteria</taxon>
        <taxon>Pseudomonadati</taxon>
        <taxon>Pseudomonadota</taxon>
        <taxon>Betaproteobacteria</taxon>
        <taxon>Burkholderiales</taxon>
        <taxon>Burkholderiaceae</taxon>
        <taxon>Burkholderia</taxon>
        <taxon>Burkholderia cepacia complex</taxon>
    </lineage>
</organism>
<dbReference type="Proteomes" id="UP000494301">
    <property type="component" value="Unassembled WGS sequence"/>
</dbReference>
<name>A0A6J5JG52_9BURK</name>
<gene>
    <name evidence="1" type="ORF">BLA3211_05924</name>
</gene>
<protein>
    <submittedName>
        <fullName evidence="1">Uncharacterized protein</fullName>
    </submittedName>
</protein>
<proteinExistence type="predicted"/>
<evidence type="ECO:0000313" key="2">
    <source>
        <dbReference type="Proteomes" id="UP000494301"/>
    </source>
</evidence>
<accession>A0A6J5JG52</accession>
<sequence>MGETEQFFPLYQARFRSHLYGPASRALAREIALRSTLPRKANGSFDWSRLPPAAASGEAFSAQSRRGAVAVLQGSDTGLWLMRRDSIDQKVANRVWRTEVFVSDDGESDLIGVRASVALGRNMVAPVEHSALIAALVKNCAFIDSKTRVQSRSRNVTTSDVTPVLDLLVAPTRTLPVLLLSPTVGGRSQSDAQNIADRLAGFAHVLVVMPDARAAVMQFLIKDRGVRLDAMTLCWPHASTERGASDMSWDVATVKGAGFIDFLESAVIRSTVGTQDAWLGPLGDRLLR</sequence>
<reference evidence="1 2" key="1">
    <citation type="submission" date="2020-04" db="EMBL/GenBank/DDBJ databases">
        <authorList>
            <person name="Depoorter E."/>
        </authorList>
    </citation>
    <scope>NUCLEOTIDE SEQUENCE [LARGE SCALE GENOMIC DNA]</scope>
    <source>
        <strain evidence="1 2">BCC0217</strain>
    </source>
</reference>